<protein>
    <submittedName>
        <fullName evidence="1">Uncharacterized protein</fullName>
    </submittedName>
</protein>
<name>A0A8S5QNF9_9CAUD</name>
<dbReference type="EMBL" id="BK015689">
    <property type="protein sequence ID" value="DAE20148.1"/>
    <property type="molecule type" value="Genomic_DNA"/>
</dbReference>
<organism evidence="1">
    <name type="scientific">CrAss-like virus sp. ctYsL76</name>
    <dbReference type="NCBI Taxonomy" id="2826826"/>
    <lineage>
        <taxon>Viruses</taxon>
        <taxon>Duplodnaviria</taxon>
        <taxon>Heunggongvirae</taxon>
        <taxon>Uroviricota</taxon>
        <taxon>Caudoviricetes</taxon>
        <taxon>Crassvirales</taxon>
    </lineage>
</organism>
<evidence type="ECO:0000313" key="1">
    <source>
        <dbReference type="EMBL" id="DAE20148.1"/>
    </source>
</evidence>
<reference evidence="1" key="1">
    <citation type="journal article" date="2021" name="Proc. Natl. Acad. Sci. U.S.A.">
        <title>A Catalog of Tens of Thousands of Viruses from Human Metagenomes Reveals Hidden Associations with Chronic Diseases.</title>
        <authorList>
            <person name="Tisza M.J."/>
            <person name="Buck C.B."/>
        </authorList>
    </citation>
    <scope>NUCLEOTIDE SEQUENCE</scope>
    <source>
        <strain evidence="1">CtYsL76</strain>
    </source>
</reference>
<proteinExistence type="predicted"/>
<accession>A0A8S5QNF9</accession>
<sequence length="402" mass="45838">MNKMKELRSLNSANGLRDALRTEKWDFDDPLQLSYMLLGKALNKLNGYEIYIEKDPAKWFSMSPSDGIYGGAYINSAGNSSSLNIQTLGKIFSVAETHMRRKELAYRPKVASIIKAYYEYKHRSALTGGEVKFFDNLFVRDSNGNIDKSFCLKNPNSSDLAKEEKDFINMFLGIINDFKFNGNQDKIMNAMVTGEYYEVPLAIGETRTQIHNKGFSQAIKAQWDESLNFLRILPQQEKSFEVARAQQKIYNKFRLNGLNRANLIESYGINGFETQLENLLLDVIHSYVVEDVMNEYLPRLQGIKIALQYNQQIYGVATENAIEYIDKFIDINAYGKPIMDKQLGVMYKFLSTVKSITTATALGFNVRSGIREMMQGIWIHLSRTMANAYGKDQFTKADVAKA</sequence>